<protein>
    <recommendedName>
        <fullName evidence="1">Restriction endonuclease type IV Mrr domain-containing protein</fullName>
    </recommendedName>
</protein>
<keyword evidence="3" id="KW-1185">Reference proteome</keyword>
<dbReference type="Pfam" id="PF04471">
    <property type="entry name" value="Mrr_cat"/>
    <property type="match status" value="1"/>
</dbReference>
<reference evidence="2 3" key="1">
    <citation type="submission" date="2020-08" db="EMBL/GenBank/DDBJ databases">
        <title>Genomic Encyclopedia of Type Strains, Phase III (KMG-III): the genomes of soil and plant-associated and newly described type strains.</title>
        <authorList>
            <person name="Whitman W."/>
        </authorList>
    </citation>
    <scope>NUCLEOTIDE SEQUENCE [LARGE SCALE GENOMIC DNA]</scope>
    <source>
        <strain evidence="2 3">CECT 8088</strain>
    </source>
</reference>
<dbReference type="InterPro" id="IPR011335">
    <property type="entry name" value="Restrct_endonuc-II-like"/>
</dbReference>
<feature type="domain" description="Restriction endonuclease type IV Mrr" evidence="1">
    <location>
        <begin position="161"/>
        <end position="263"/>
    </location>
</feature>
<accession>A0A839V328</accession>
<gene>
    <name evidence="2" type="ORF">FHR90_002777</name>
</gene>
<dbReference type="GO" id="GO:0003677">
    <property type="term" value="F:DNA binding"/>
    <property type="evidence" value="ECO:0007669"/>
    <property type="project" value="InterPro"/>
</dbReference>
<dbReference type="GO" id="GO:0009307">
    <property type="term" value="P:DNA restriction-modification system"/>
    <property type="evidence" value="ECO:0007669"/>
    <property type="project" value="InterPro"/>
</dbReference>
<organism evidence="2 3">
    <name type="scientific">Endobacter medicaginis</name>
    <dbReference type="NCBI Taxonomy" id="1181271"/>
    <lineage>
        <taxon>Bacteria</taxon>
        <taxon>Pseudomonadati</taxon>
        <taxon>Pseudomonadota</taxon>
        <taxon>Alphaproteobacteria</taxon>
        <taxon>Acetobacterales</taxon>
        <taxon>Acetobacteraceae</taxon>
        <taxon>Endobacter</taxon>
    </lineage>
</organism>
<dbReference type="GO" id="GO:0004519">
    <property type="term" value="F:endonuclease activity"/>
    <property type="evidence" value="ECO:0007669"/>
    <property type="project" value="InterPro"/>
</dbReference>
<dbReference type="SUPFAM" id="SSF52980">
    <property type="entry name" value="Restriction endonuclease-like"/>
    <property type="match status" value="1"/>
</dbReference>
<dbReference type="AlphaFoldDB" id="A0A839V328"/>
<comment type="caution">
    <text evidence="2">The sequence shown here is derived from an EMBL/GenBank/DDBJ whole genome shotgun (WGS) entry which is preliminary data.</text>
</comment>
<evidence type="ECO:0000313" key="2">
    <source>
        <dbReference type="EMBL" id="MBB3174930.1"/>
    </source>
</evidence>
<dbReference type="RefSeq" id="WP_218062046.1">
    <property type="nucleotide sequence ID" value="NZ_JABXXQ010000161.1"/>
</dbReference>
<evidence type="ECO:0000259" key="1">
    <source>
        <dbReference type="Pfam" id="PF04471"/>
    </source>
</evidence>
<sequence length="304" mass="33260">MLSFREAQTVEDLADLFYDFLPGSGNNKTAFPLAAAQAGIGDLWVPGSKRPAIVQLLTSTLEHRRSYFTKLIVAIVRQAMTYRRGKGNPLTRAEIDRLNTLLPGVEFKIPELLDPAFLNSFAQPKAEEGPPQTAGTLSAAKAQELAAHLIEITKLDPQARGLRFEGFLNELFAGFGLAPRGAFRLVGEQIDGSFKLQGQTYLVEAKWHGPQIGFADLMTFSGKIAGKASWSRGLFVSNSGFTADGLEAFSRGRQTNLICADGLDLYEVLSRKVSLIDVLEEKARRAAETNRAFIAVRDLNLRSA</sequence>
<dbReference type="InterPro" id="IPR007560">
    <property type="entry name" value="Restrct_endonuc_IV_Mrr"/>
</dbReference>
<proteinExistence type="predicted"/>
<dbReference type="Proteomes" id="UP000557688">
    <property type="component" value="Unassembled WGS sequence"/>
</dbReference>
<evidence type="ECO:0000313" key="3">
    <source>
        <dbReference type="Proteomes" id="UP000557688"/>
    </source>
</evidence>
<dbReference type="EMBL" id="JACHXV010000013">
    <property type="protein sequence ID" value="MBB3174930.1"/>
    <property type="molecule type" value="Genomic_DNA"/>
</dbReference>
<name>A0A839V328_9PROT</name>